<organism evidence="1">
    <name type="scientific">Ostreococcus tauri</name>
    <name type="common">Marine green alga</name>
    <dbReference type="NCBI Taxonomy" id="70448"/>
    <lineage>
        <taxon>Eukaryota</taxon>
        <taxon>Viridiplantae</taxon>
        <taxon>Chlorophyta</taxon>
        <taxon>Mamiellophyceae</taxon>
        <taxon>Mamiellales</taxon>
        <taxon>Bathycoccaceae</taxon>
        <taxon>Ostreococcus</taxon>
    </lineage>
</organism>
<evidence type="ECO:0000313" key="1">
    <source>
        <dbReference type="EMBL" id="OUS42942.1"/>
    </source>
</evidence>
<dbReference type="AlphaFoldDB" id="A0A1Y5I6Z1"/>
<proteinExistence type="predicted"/>
<gene>
    <name evidence="1" type="ORF">BE221DRAFT_104456</name>
</gene>
<accession>A0A1Y5I6Z1</accession>
<dbReference type="EMBL" id="KZ155838">
    <property type="protein sequence ID" value="OUS42942.1"/>
    <property type="molecule type" value="Genomic_DNA"/>
</dbReference>
<name>A0A1Y5I6Z1_OSTTA</name>
<dbReference type="Proteomes" id="UP000195557">
    <property type="component" value="Unassembled WGS sequence"/>
</dbReference>
<reference evidence="1" key="1">
    <citation type="submission" date="2017-04" db="EMBL/GenBank/DDBJ databases">
        <title>Population genomics of picophytoplankton unveils novel chromosome hypervariability.</title>
        <authorList>
            <consortium name="DOE Joint Genome Institute"/>
            <person name="Blanc-Mathieu R."/>
            <person name="Krasovec M."/>
            <person name="Hebrard M."/>
            <person name="Yau S."/>
            <person name="Desgranges E."/>
            <person name="Martin J."/>
            <person name="Schackwitz W."/>
            <person name="Kuo A."/>
            <person name="Salin G."/>
            <person name="Donnadieu C."/>
            <person name="Desdevises Y."/>
            <person name="Sanchez-Ferandin S."/>
            <person name="Moreau H."/>
            <person name="Rivals E."/>
            <person name="Grigoriev I.V."/>
            <person name="Grimsley N."/>
            <person name="Eyre-Walker A."/>
            <person name="Piganeau G."/>
        </authorList>
    </citation>
    <scope>NUCLEOTIDE SEQUENCE [LARGE SCALE GENOMIC DNA]</scope>
    <source>
        <strain evidence="1">RCC 1115</strain>
    </source>
</reference>
<protein>
    <submittedName>
        <fullName evidence="1">Uncharacterized protein</fullName>
    </submittedName>
</protein>
<sequence>MTARASFSTSSVSSASSSSTSTISNFLHFAAASSTSASIASFPDASATSRGASSELAGAVSSSAASNTNLVAPTSTRGGVHWFSNLLNSLTTTGPCARARTPAPWRARWSPVPPLDALASSSGSTWPIATSRPSLLTCSFARWSRSRALNLCRVGATVSTASPGRCRAPRRPRVDGRGRWTRNDHAEVSTRLWSRRAGARSPCETREALCAASRGRAADIVRLAKPPSRAQNYYREVTRRRL</sequence>